<evidence type="ECO:0000313" key="2">
    <source>
        <dbReference type="Proteomes" id="UP000276133"/>
    </source>
</evidence>
<evidence type="ECO:0000313" key="1">
    <source>
        <dbReference type="EMBL" id="RMZ96321.1"/>
    </source>
</evidence>
<protein>
    <submittedName>
        <fullName evidence="1">Uncharacterized protein</fullName>
    </submittedName>
</protein>
<dbReference type="EMBL" id="REGN01012286">
    <property type="protein sequence ID" value="RMZ96321.1"/>
    <property type="molecule type" value="Genomic_DNA"/>
</dbReference>
<name>A0A3M7PB38_BRAPC</name>
<organism evidence="1 2">
    <name type="scientific">Brachionus plicatilis</name>
    <name type="common">Marine rotifer</name>
    <name type="synonym">Brachionus muelleri</name>
    <dbReference type="NCBI Taxonomy" id="10195"/>
    <lineage>
        <taxon>Eukaryota</taxon>
        <taxon>Metazoa</taxon>
        <taxon>Spiralia</taxon>
        <taxon>Gnathifera</taxon>
        <taxon>Rotifera</taxon>
        <taxon>Eurotatoria</taxon>
        <taxon>Monogononta</taxon>
        <taxon>Pseudotrocha</taxon>
        <taxon>Ploima</taxon>
        <taxon>Brachionidae</taxon>
        <taxon>Brachionus</taxon>
    </lineage>
</organism>
<gene>
    <name evidence="1" type="ORF">BpHYR1_018357</name>
</gene>
<dbReference type="AlphaFoldDB" id="A0A3M7PB38"/>
<reference evidence="1 2" key="1">
    <citation type="journal article" date="2018" name="Sci. Rep.">
        <title>Genomic signatures of local adaptation to the degree of environmental predictability in rotifers.</title>
        <authorList>
            <person name="Franch-Gras L."/>
            <person name="Hahn C."/>
            <person name="Garcia-Roger E.M."/>
            <person name="Carmona M.J."/>
            <person name="Serra M."/>
            <person name="Gomez A."/>
        </authorList>
    </citation>
    <scope>NUCLEOTIDE SEQUENCE [LARGE SCALE GENOMIC DNA]</scope>
    <source>
        <strain evidence="1">HYR1</strain>
    </source>
</reference>
<dbReference type="Proteomes" id="UP000276133">
    <property type="component" value="Unassembled WGS sequence"/>
</dbReference>
<sequence>MLDHISQLDHIDANHSVLSGKAVIFDTNVQLVHVGSLLIANGKVKRLIMRPANGALDKRLKHALGAPLERIGSHHFDSDLVLASHRMREHIYLNGALAKLFLHCRIVLTVLGANKSFDQRISGLGVERQGVLETGQLGAFLDERFFETIAIRVKKALYLVQTAFHDQTLSGRQVSLGRASRVAAEQKFVRVLYFGVCRQ</sequence>
<keyword evidence="2" id="KW-1185">Reference proteome</keyword>
<proteinExistence type="predicted"/>
<accession>A0A3M7PB38</accession>
<comment type="caution">
    <text evidence="1">The sequence shown here is derived from an EMBL/GenBank/DDBJ whole genome shotgun (WGS) entry which is preliminary data.</text>
</comment>